<keyword evidence="3" id="KW-1185">Reference proteome</keyword>
<feature type="region of interest" description="Disordered" evidence="1">
    <location>
        <begin position="66"/>
        <end position="96"/>
    </location>
</feature>
<gene>
    <name evidence="2" type="ORF">I8751_15015</name>
</gene>
<feature type="compositionally biased region" description="Polar residues" evidence="1">
    <location>
        <begin position="75"/>
        <end position="87"/>
    </location>
</feature>
<proteinExistence type="predicted"/>
<evidence type="ECO:0000313" key="3">
    <source>
        <dbReference type="Proteomes" id="UP000599391"/>
    </source>
</evidence>
<reference evidence="2 3" key="1">
    <citation type="journal article" date="2021" name="Int. J. Syst. Evol. Microbiol.">
        <title>Amazonocrinis nigriterrae gen. nov., sp. nov., Atlanticothrix silvestris gen. nov., sp. nov. and Dendronalium phyllosphericum gen. nov., sp. nov., nostocacean cyanobacteria from Brazilian environments.</title>
        <authorList>
            <person name="Alvarenga D.O."/>
            <person name="Andreote A.P.D."/>
            <person name="Branco L.H.Z."/>
            <person name="Delbaje E."/>
            <person name="Cruz R.B."/>
            <person name="Varani A.M."/>
            <person name="Fiore M.F."/>
        </authorList>
    </citation>
    <scope>NUCLEOTIDE SEQUENCE [LARGE SCALE GENOMIC DNA]</scope>
    <source>
        <strain evidence="2 3">CENA357</strain>
    </source>
</reference>
<dbReference type="EMBL" id="JAECZB010000039">
    <property type="protein sequence ID" value="MBH8553657.1"/>
    <property type="molecule type" value="Genomic_DNA"/>
</dbReference>
<evidence type="ECO:0008006" key="4">
    <source>
        <dbReference type="Google" id="ProtNLM"/>
    </source>
</evidence>
<dbReference type="Proteomes" id="UP000599391">
    <property type="component" value="Unassembled WGS sequence"/>
</dbReference>
<evidence type="ECO:0000313" key="2">
    <source>
        <dbReference type="EMBL" id="MBH8553657.1"/>
    </source>
</evidence>
<name>A0A8J7L618_9CYAN</name>
<evidence type="ECO:0000256" key="1">
    <source>
        <dbReference type="SAM" id="MobiDB-lite"/>
    </source>
</evidence>
<sequence length="130" mass="14334">MKFKTVCASIAVTTSIATGMIFVPQSYALAQNRPTQTEQANSKASKSLEIQWFLGFIPFFKWSGNSNSSRNQNSLKPTNIDNPNRSKPISIKQASNHKEVPAPVLIPGLAALGAGLIRKHRQEQKQIEIK</sequence>
<accession>A0A8J7L618</accession>
<protein>
    <recommendedName>
        <fullName evidence="4">PTPA-CTERM sorting domain-containing protein</fullName>
    </recommendedName>
</protein>
<comment type="caution">
    <text evidence="2">The sequence shown here is derived from an EMBL/GenBank/DDBJ whole genome shotgun (WGS) entry which is preliminary data.</text>
</comment>
<dbReference type="AlphaFoldDB" id="A0A8J7L618"/>
<dbReference type="RefSeq" id="WP_214439932.1">
    <property type="nucleotide sequence ID" value="NZ_JAECZB010000039.1"/>
</dbReference>
<organism evidence="2 3">
    <name type="scientific">Atlanticothrix silvestris CENA357</name>
    <dbReference type="NCBI Taxonomy" id="1725252"/>
    <lineage>
        <taxon>Bacteria</taxon>
        <taxon>Bacillati</taxon>
        <taxon>Cyanobacteriota</taxon>
        <taxon>Cyanophyceae</taxon>
        <taxon>Nostocales</taxon>
        <taxon>Nodulariaceae</taxon>
        <taxon>Atlanticothrix</taxon>
        <taxon>Atlanticothrix silvestris</taxon>
    </lineage>
</organism>